<keyword evidence="1" id="KW-1185">Reference proteome</keyword>
<dbReference type="Proteomes" id="UP000515154">
    <property type="component" value="Linkage group LG11"/>
</dbReference>
<evidence type="ECO:0000313" key="1">
    <source>
        <dbReference type="Proteomes" id="UP000515154"/>
    </source>
</evidence>
<dbReference type="AlphaFoldDB" id="A0A6P7SYR1"/>
<organism evidence="1 2">
    <name type="scientific">Octopus sinensis</name>
    <name type="common">East Asian common octopus</name>
    <dbReference type="NCBI Taxonomy" id="2607531"/>
    <lineage>
        <taxon>Eukaryota</taxon>
        <taxon>Metazoa</taxon>
        <taxon>Spiralia</taxon>
        <taxon>Lophotrochozoa</taxon>
        <taxon>Mollusca</taxon>
        <taxon>Cephalopoda</taxon>
        <taxon>Coleoidea</taxon>
        <taxon>Octopodiformes</taxon>
        <taxon>Octopoda</taxon>
        <taxon>Incirrata</taxon>
        <taxon>Octopodidae</taxon>
        <taxon>Octopus</taxon>
    </lineage>
</organism>
<proteinExistence type="predicted"/>
<dbReference type="RefSeq" id="XP_029643295.1">
    <property type="nucleotide sequence ID" value="XM_029787435.1"/>
</dbReference>
<protein>
    <submittedName>
        <fullName evidence="2">Myb-like protein D</fullName>
    </submittedName>
</protein>
<sequence>MSNANRENIGNEDNIDIYNSNIHSDINTSNNSSNTNNVRNYDRAIELNDSVNGSINDNTALDNNINYNNDKYTHNNQNSNNMGYLSLNNSTSEDDPPRYICELFHWCSFFLTVPGLEHKEINGLAVNSCKLVKSNVLFYKSQIPATLT</sequence>
<evidence type="ECO:0000313" key="2">
    <source>
        <dbReference type="RefSeq" id="XP_029643295.1"/>
    </source>
</evidence>
<reference evidence="2" key="1">
    <citation type="submission" date="2025-08" db="UniProtKB">
        <authorList>
            <consortium name="RefSeq"/>
        </authorList>
    </citation>
    <scope>IDENTIFICATION</scope>
</reference>
<name>A0A6P7SYR1_9MOLL</name>
<accession>A0A6P7SYR1</accession>
<gene>
    <name evidence="2" type="primary">LOC115217684</name>
</gene>
<dbReference type="KEGG" id="osn:115217684"/>